<organism evidence="1 2">
    <name type="scientific">Ensete ventricosum</name>
    <name type="common">Abyssinian banana</name>
    <name type="synonym">Musa ensete</name>
    <dbReference type="NCBI Taxonomy" id="4639"/>
    <lineage>
        <taxon>Eukaryota</taxon>
        <taxon>Viridiplantae</taxon>
        <taxon>Streptophyta</taxon>
        <taxon>Embryophyta</taxon>
        <taxon>Tracheophyta</taxon>
        <taxon>Spermatophyta</taxon>
        <taxon>Magnoliopsida</taxon>
        <taxon>Liliopsida</taxon>
        <taxon>Zingiberales</taxon>
        <taxon>Musaceae</taxon>
        <taxon>Ensete</taxon>
    </lineage>
</organism>
<comment type="caution">
    <text evidence="1">The sequence shown here is derived from an EMBL/GenBank/DDBJ whole genome shotgun (WGS) entry which is preliminary data.</text>
</comment>
<accession>A0A427B095</accession>
<evidence type="ECO:0000313" key="2">
    <source>
        <dbReference type="Proteomes" id="UP000287651"/>
    </source>
</evidence>
<protein>
    <submittedName>
        <fullName evidence="1">Uncharacterized protein</fullName>
    </submittedName>
</protein>
<gene>
    <name evidence="1" type="ORF">B296_00011101</name>
</gene>
<dbReference type="AlphaFoldDB" id="A0A427B095"/>
<evidence type="ECO:0000313" key="1">
    <source>
        <dbReference type="EMBL" id="RRT81807.1"/>
    </source>
</evidence>
<reference evidence="1 2" key="1">
    <citation type="journal article" date="2014" name="Agronomy (Basel)">
        <title>A Draft Genome Sequence for Ensete ventricosum, the Drought-Tolerant Tree Against Hunger.</title>
        <authorList>
            <person name="Harrison J."/>
            <person name="Moore K.A."/>
            <person name="Paszkiewicz K."/>
            <person name="Jones T."/>
            <person name="Grant M."/>
            <person name="Ambacheew D."/>
            <person name="Muzemil S."/>
            <person name="Studholme D.J."/>
        </authorList>
    </citation>
    <scope>NUCLEOTIDE SEQUENCE [LARGE SCALE GENOMIC DNA]</scope>
</reference>
<name>A0A427B095_ENSVE</name>
<dbReference type="EMBL" id="AMZH03000822">
    <property type="protein sequence ID" value="RRT81807.1"/>
    <property type="molecule type" value="Genomic_DNA"/>
</dbReference>
<proteinExistence type="predicted"/>
<dbReference type="Gene3D" id="1.10.472.10">
    <property type="entry name" value="Cyclin-like"/>
    <property type="match status" value="1"/>
</dbReference>
<sequence length="193" mass="22048">MALCCGLQRRFCSLLGMTNREVKAAQEAVQKSDELDIRYCIFEQLDRADRPLQFRSPRLESITTSRNCISVLLTSEMCRRSPISIAAAVIYMITQLSDDKKQIKGFTVPFSLFDVNSFYSFVLTQMFSSSFVFVFGRHIPHNRCGRRHHKKRLQRSSSLCFEDHSHLLLQGGRPKQTLLPVTSPPIAYLLSPA</sequence>
<dbReference type="Proteomes" id="UP000287651">
    <property type="component" value="Unassembled WGS sequence"/>
</dbReference>